<dbReference type="GO" id="GO:0004150">
    <property type="term" value="F:dihydroneopterin aldolase activity"/>
    <property type="evidence" value="ECO:0007669"/>
    <property type="project" value="InterPro"/>
</dbReference>
<dbReference type="InterPro" id="IPR045031">
    <property type="entry name" value="DHP_synth-like"/>
</dbReference>
<keyword evidence="12" id="KW-0067">ATP-binding</keyword>
<comment type="catalytic activity">
    <reaction evidence="1">
        <text>(7,8-dihydropterin-6-yl)methyl diphosphate + 4-aminobenzoate = 7,8-dihydropteroate + diphosphate</text>
        <dbReference type="Rhea" id="RHEA:19949"/>
        <dbReference type="ChEBI" id="CHEBI:17836"/>
        <dbReference type="ChEBI" id="CHEBI:17839"/>
        <dbReference type="ChEBI" id="CHEBI:33019"/>
        <dbReference type="ChEBI" id="CHEBI:72950"/>
        <dbReference type="EC" id="2.5.1.15"/>
    </reaction>
</comment>
<dbReference type="GO" id="GO:0016301">
    <property type="term" value="F:kinase activity"/>
    <property type="evidence" value="ECO:0007669"/>
    <property type="project" value="UniProtKB-KW"/>
</dbReference>
<dbReference type="GO" id="GO:0046656">
    <property type="term" value="P:folic acid biosynthetic process"/>
    <property type="evidence" value="ECO:0007669"/>
    <property type="project" value="UniProtKB-KW"/>
</dbReference>
<dbReference type="GO" id="GO:0046654">
    <property type="term" value="P:tetrahydrofolate biosynthetic process"/>
    <property type="evidence" value="ECO:0007669"/>
    <property type="project" value="TreeGrafter"/>
</dbReference>
<dbReference type="CDD" id="cd00739">
    <property type="entry name" value="DHPS"/>
    <property type="match status" value="1"/>
</dbReference>
<proteinExistence type="inferred from homology"/>
<dbReference type="GO" id="GO:0046872">
    <property type="term" value="F:metal ion binding"/>
    <property type="evidence" value="ECO:0007669"/>
    <property type="project" value="UniProtKB-KW"/>
</dbReference>
<dbReference type="InterPro" id="IPR043133">
    <property type="entry name" value="GTP-CH-I_C/QueF"/>
</dbReference>
<evidence type="ECO:0000256" key="7">
    <source>
        <dbReference type="ARBA" id="ARBA00009951"/>
    </source>
</evidence>
<evidence type="ECO:0000256" key="11">
    <source>
        <dbReference type="ARBA" id="ARBA00022777"/>
    </source>
</evidence>
<dbReference type="PROSITE" id="PS00793">
    <property type="entry name" value="DHPS_2"/>
    <property type="match status" value="1"/>
</dbReference>
<dbReference type="InterPro" id="IPR006390">
    <property type="entry name" value="DHP_synth_dom"/>
</dbReference>
<reference evidence="17 18" key="1">
    <citation type="journal article" date="2024" name="J Genomics">
        <title>Draft genome sequencing and assembly of Favolaschia claudopus CIRM-BRFM 2984 isolated from oak limbs.</title>
        <authorList>
            <person name="Navarro D."/>
            <person name="Drula E."/>
            <person name="Chaduli D."/>
            <person name="Cazenave R."/>
            <person name="Ahrendt S."/>
            <person name="Wang J."/>
            <person name="Lipzen A."/>
            <person name="Daum C."/>
            <person name="Barry K."/>
            <person name="Grigoriev I.V."/>
            <person name="Favel A."/>
            <person name="Rosso M.N."/>
            <person name="Martin F."/>
        </authorList>
    </citation>
    <scope>NUCLEOTIDE SEQUENCE [LARGE SCALE GENOMIC DNA]</scope>
    <source>
        <strain evidence="17 18">CIRM-BRFM 2984</strain>
    </source>
</reference>
<evidence type="ECO:0000256" key="15">
    <source>
        <dbReference type="ARBA" id="ARBA00023268"/>
    </source>
</evidence>
<dbReference type="Gene3D" id="3.30.70.560">
    <property type="entry name" value="7,8-Dihydro-6-hydroxymethylpterin-pyrophosphokinase HPPK"/>
    <property type="match status" value="1"/>
</dbReference>
<dbReference type="Pfam" id="PF00809">
    <property type="entry name" value="Pterin_bind"/>
    <property type="match status" value="1"/>
</dbReference>
<keyword evidence="14" id="KW-0289">Folate biosynthesis</keyword>
<dbReference type="EMBL" id="JAWWNJ010000042">
    <property type="protein sequence ID" value="KAK7019891.1"/>
    <property type="molecule type" value="Genomic_DNA"/>
</dbReference>
<comment type="catalytic activity">
    <reaction evidence="2">
        <text>6-hydroxymethyl-7,8-dihydropterin + ATP = (7,8-dihydropterin-6-yl)methyl diphosphate + AMP + H(+)</text>
        <dbReference type="Rhea" id="RHEA:11412"/>
        <dbReference type="ChEBI" id="CHEBI:15378"/>
        <dbReference type="ChEBI" id="CHEBI:30616"/>
        <dbReference type="ChEBI" id="CHEBI:44841"/>
        <dbReference type="ChEBI" id="CHEBI:72950"/>
        <dbReference type="ChEBI" id="CHEBI:456215"/>
        <dbReference type="EC" id="2.7.6.3"/>
    </reaction>
</comment>
<dbReference type="Pfam" id="PF02152">
    <property type="entry name" value="FolB"/>
    <property type="match status" value="2"/>
</dbReference>
<dbReference type="PROSITE" id="PS00794">
    <property type="entry name" value="HPPK"/>
    <property type="match status" value="1"/>
</dbReference>
<dbReference type="NCBIfam" id="TIGR01498">
    <property type="entry name" value="folK"/>
    <property type="match status" value="1"/>
</dbReference>
<evidence type="ECO:0000256" key="3">
    <source>
        <dbReference type="ARBA" id="ARBA00001946"/>
    </source>
</evidence>
<comment type="similarity">
    <text evidence="6">In the N-terminal section; belongs to the DHNA family.</text>
</comment>
<keyword evidence="8" id="KW-0808">Transferase</keyword>
<organism evidence="17 18">
    <name type="scientific">Favolaschia claudopus</name>
    <dbReference type="NCBI Taxonomy" id="2862362"/>
    <lineage>
        <taxon>Eukaryota</taxon>
        <taxon>Fungi</taxon>
        <taxon>Dikarya</taxon>
        <taxon>Basidiomycota</taxon>
        <taxon>Agaricomycotina</taxon>
        <taxon>Agaricomycetes</taxon>
        <taxon>Agaricomycetidae</taxon>
        <taxon>Agaricales</taxon>
        <taxon>Marasmiineae</taxon>
        <taxon>Mycenaceae</taxon>
        <taxon>Favolaschia</taxon>
    </lineage>
</organism>
<evidence type="ECO:0000256" key="1">
    <source>
        <dbReference type="ARBA" id="ARBA00000012"/>
    </source>
</evidence>
<comment type="cofactor">
    <cofactor evidence="3">
        <name>Mg(2+)</name>
        <dbReference type="ChEBI" id="CHEBI:18420"/>
    </cofactor>
</comment>
<dbReference type="InterPro" id="IPR006157">
    <property type="entry name" value="FolB_dom"/>
</dbReference>
<evidence type="ECO:0000256" key="14">
    <source>
        <dbReference type="ARBA" id="ARBA00022909"/>
    </source>
</evidence>
<dbReference type="GO" id="GO:0003848">
    <property type="term" value="F:2-amino-4-hydroxy-6-hydroxymethyldihydropteridine diphosphokinase activity"/>
    <property type="evidence" value="ECO:0007669"/>
    <property type="project" value="UniProtKB-EC"/>
</dbReference>
<dbReference type="Proteomes" id="UP001362999">
    <property type="component" value="Unassembled WGS sequence"/>
</dbReference>
<dbReference type="GO" id="GO:0005740">
    <property type="term" value="C:mitochondrial envelope"/>
    <property type="evidence" value="ECO:0007669"/>
    <property type="project" value="TreeGrafter"/>
</dbReference>
<dbReference type="SUPFAM" id="SSF55083">
    <property type="entry name" value="6-hydroxymethyl-7,8-dihydropterin pyrophosphokinase, HPPK"/>
    <property type="match status" value="1"/>
</dbReference>
<dbReference type="SUPFAM" id="SSF55620">
    <property type="entry name" value="Tetrahydrobiopterin biosynthesis enzymes-like"/>
    <property type="match status" value="2"/>
</dbReference>
<dbReference type="PROSITE" id="PS50972">
    <property type="entry name" value="PTERIN_BINDING"/>
    <property type="match status" value="1"/>
</dbReference>
<keyword evidence="11" id="KW-0418">Kinase</keyword>
<keyword evidence="9" id="KW-0479">Metal-binding</keyword>
<accession>A0AAW0B3H3</accession>
<keyword evidence="10" id="KW-0547">Nucleotide-binding</keyword>
<dbReference type="InterPro" id="IPR011005">
    <property type="entry name" value="Dihydropteroate_synth-like_sf"/>
</dbReference>
<dbReference type="GO" id="GO:0004156">
    <property type="term" value="F:dihydropteroate synthase activity"/>
    <property type="evidence" value="ECO:0007669"/>
    <property type="project" value="UniProtKB-EC"/>
</dbReference>
<evidence type="ECO:0000259" key="16">
    <source>
        <dbReference type="PROSITE" id="PS50972"/>
    </source>
</evidence>
<evidence type="ECO:0000313" key="18">
    <source>
        <dbReference type="Proteomes" id="UP001362999"/>
    </source>
</evidence>
<evidence type="ECO:0000256" key="4">
    <source>
        <dbReference type="ARBA" id="ARBA00004763"/>
    </source>
</evidence>
<evidence type="ECO:0000256" key="9">
    <source>
        <dbReference type="ARBA" id="ARBA00022723"/>
    </source>
</evidence>
<evidence type="ECO:0000256" key="8">
    <source>
        <dbReference type="ARBA" id="ARBA00022679"/>
    </source>
</evidence>
<dbReference type="GO" id="GO:0005524">
    <property type="term" value="F:ATP binding"/>
    <property type="evidence" value="ECO:0007669"/>
    <property type="project" value="UniProtKB-KW"/>
</dbReference>
<sequence length="842" mass="91695">MAQLKTLTDAIRINDLLLTAPLLTGAIWPKPPGQAAVQPLLVSLAIPHDISPTASSDDLSHTINYSRLCSLLRESIHDKIPPLENLEALACLVFDRLLLHSSADAVVREARLKIIQTRAPLNCKAIGIESVATKSSESSWTSTYVKHFCEDLECSTIIGVNTCEREERQIVRVNISIQRDGSVAHKENWVDFRSLSRTLHEKIAESSYLTLEALASYIAEITLRHLWSSCATPCQSTPFVTVKAAKPFAIVFAKSSEIEIRRTYSDYPGVFAGEPKACMHVGGTPRTSTHTAALALGSNLGDRFHNIELALRLLEAPQAVVGLANNDVTVAVVNTSFMYESAPMYVTDQPSFINCACLVETNLSPSELLHYLKLIEKTVGRVPSIRNGPRAVDLDIVLYDDAVIDTRQSPSKELNDLEGELVIPHPRLAEREFVLRPLNDMIPDVVHPLLYQSISSLLNALHIPVDLPPMCKVVPFPVSPLPVDYAFPYPAIDVVPPTLTYWTYPPSHGLTKKTTAGSYQTRVMATLNTTPDSFSDGGVHNTLPASLEYAQTAATSGAGIIDVGGYSTRPGAASITTEEETARVEPCISAIRADHPHLPISIDTFRPEVAEAAIRAGANCINDVYAFTGHESYPFSEETATQGAISCLTEMKKIARQFAVPVVLMHSRGDAGTNKNYFAYGYADQGVVEGVRIELGAKVDLVVRGKGGVRRWFVIVDPGVGFSKSLEGNLEVLRAAAAITADECVGNGEHPRFPTRTRLLMEDLENRRRNPLAGYPILIGASRKSFLGVILEQGTGRKTEPQERGWATAATVVCAVQQGALAVRVHDVCEMMDVVQVANALR</sequence>
<evidence type="ECO:0000313" key="17">
    <source>
        <dbReference type="EMBL" id="KAK7019891.1"/>
    </source>
</evidence>
<dbReference type="AlphaFoldDB" id="A0AAW0B3H3"/>
<dbReference type="Gene3D" id="3.20.20.20">
    <property type="entry name" value="Dihydropteroate synthase-like"/>
    <property type="match status" value="1"/>
</dbReference>
<evidence type="ECO:0000256" key="10">
    <source>
        <dbReference type="ARBA" id="ARBA00022741"/>
    </source>
</evidence>
<name>A0AAW0B3H3_9AGAR</name>
<dbReference type="InterPro" id="IPR000489">
    <property type="entry name" value="Pterin-binding_dom"/>
</dbReference>
<dbReference type="InterPro" id="IPR000550">
    <property type="entry name" value="Hppk"/>
</dbReference>
<protein>
    <submittedName>
        <fullName evidence="17">Folic acid synthesis protein</fullName>
    </submittedName>
</protein>
<evidence type="ECO:0000256" key="6">
    <source>
        <dbReference type="ARBA" id="ARBA00009640"/>
    </source>
</evidence>
<dbReference type="SMART" id="SM00905">
    <property type="entry name" value="FolB"/>
    <property type="match status" value="2"/>
</dbReference>
<dbReference type="InterPro" id="IPR035907">
    <property type="entry name" value="Hppk_sf"/>
</dbReference>
<dbReference type="PANTHER" id="PTHR20941">
    <property type="entry name" value="FOLATE SYNTHESIS PROTEINS"/>
    <property type="match status" value="1"/>
</dbReference>
<keyword evidence="18" id="KW-1185">Reference proteome</keyword>
<dbReference type="Pfam" id="PF01288">
    <property type="entry name" value="HPPK"/>
    <property type="match status" value="1"/>
</dbReference>
<comment type="similarity">
    <text evidence="7">In the C-terminal section; belongs to the DHPS family.</text>
</comment>
<evidence type="ECO:0000256" key="5">
    <source>
        <dbReference type="ARBA" id="ARBA00005051"/>
    </source>
</evidence>
<dbReference type="SUPFAM" id="SSF51717">
    <property type="entry name" value="Dihydropteroate synthetase-like"/>
    <property type="match status" value="1"/>
</dbReference>
<comment type="pathway">
    <text evidence="4">Cofactor biosynthesis; tetrahydrofolate biosynthesis; 7,8-dihydrofolate from 2-amino-4-hydroxy-6-hydroxymethyl-7,8-dihydropteridine diphosphate and 4-aminobenzoate: step 1/2.</text>
</comment>
<gene>
    <name evidence="17" type="ORF">R3P38DRAFT_3551382</name>
</gene>
<evidence type="ECO:0000256" key="12">
    <source>
        <dbReference type="ARBA" id="ARBA00022840"/>
    </source>
</evidence>
<keyword evidence="13" id="KW-0460">Magnesium</keyword>
<comment type="pathway">
    <text evidence="5">Cofactor biosynthesis; tetrahydrofolate biosynthesis; 2-amino-4-hydroxy-6-hydroxymethyl-7,8-dihydropteridine diphosphate from 7,8-dihydroneopterin triphosphate: step 4/4.</text>
</comment>
<evidence type="ECO:0000256" key="13">
    <source>
        <dbReference type="ARBA" id="ARBA00022842"/>
    </source>
</evidence>
<feature type="domain" description="Pterin-binding" evidence="16">
    <location>
        <begin position="521"/>
        <end position="836"/>
    </location>
</feature>
<dbReference type="CDD" id="cd00483">
    <property type="entry name" value="HPPK"/>
    <property type="match status" value="1"/>
</dbReference>
<evidence type="ECO:0000256" key="2">
    <source>
        <dbReference type="ARBA" id="ARBA00000198"/>
    </source>
</evidence>
<keyword evidence="15" id="KW-0511">Multifunctional enzyme</keyword>
<dbReference type="Gene3D" id="3.30.1130.10">
    <property type="match status" value="2"/>
</dbReference>
<comment type="caution">
    <text evidence="17">The sequence shown here is derived from an EMBL/GenBank/DDBJ whole genome shotgun (WGS) entry which is preliminary data.</text>
</comment>
<dbReference type="PANTHER" id="PTHR20941:SF1">
    <property type="entry name" value="FOLIC ACID SYNTHESIS PROTEIN FOL1"/>
    <property type="match status" value="1"/>
</dbReference>